<feature type="compositionally biased region" description="Pro residues" evidence="1">
    <location>
        <begin position="81"/>
        <end position="94"/>
    </location>
</feature>
<feature type="region of interest" description="Disordered" evidence="1">
    <location>
        <begin position="1"/>
        <end position="113"/>
    </location>
</feature>
<feature type="compositionally biased region" description="Polar residues" evidence="1">
    <location>
        <begin position="26"/>
        <end position="43"/>
    </location>
</feature>
<dbReference type="Proteomes" id="UP001335648">
    <property type="component" value="Unassembled WGS sequence"/>
</dbReference>
<reference evidence="2 3" key="1">
    <citation type="journal article" date="2023" name="Mol. Biol. Evol.">
        <title>Genomics of Secondarily Temperate Adaptation in the Only Non-Antarctic Icefish.</title>
        <authorList>
            <person name="Rivera-Colon A.G."/>
            <person name="Rayamajhi N."/>
            <person name="Minhas B.F."/>
            <person name="Madrigal G."/>
            <person name="Bilyk K.T."/>
            <person name="Yoon V."/>
            <person name="Hune M."/>
            <person name="Gregory S."/>
            <person name="Cheng C.H.C."/>
            <person name="Catchen J.M."/>
        </authorList>
    </citation>
    <scope>NUCLEOTIDE SEQUENCE [LARGE SCALE GENOMIC DNA]</scope>
    <source>
        <strain evidence="2">JC2023a</strain>
    </source>
</reference>
<gene>
    <name evidence="2" type="ORF">CesoFtcFv8_022671</name>
</gene>
<comment type="caution">
    <text evidence="2">The sequence shown here is derived from an EMBL/GenBank/DDBJ whole genome shotgun (WGS) entry which is preliminary data.</text>
</comment>
<proteinExistence type="predicted"/>
<evidence type="ECO:0000313" key="2">
    <source>
        <dbReference type="EMBL" id="KAK5879568.1"/>
    </source>
</evidence>
<protein>
    <submittedName>
        <fullName evidence="2">Uncharacterized protein</fullName>
    </submittedName>
</protein>
<evidence type="ECO:0000313" key="3">
    <source>
        <dbReference type="Proteomes" id="UP001335648"/>
    </source>
</evidence>
<dbReference type="AlphaFoldDB" id="A0AAN8B6N4"/>
<organism evidence="2 3">
    <name type="scientific">Champsocephalus esox</name>
    <name type="common">pike icefish</name>
    <dbReference type="NCBI Taxonomy" id="159716"/>
    <lineage>
        <taxon>Eukaryota</taxon>
        <taxon>Metazoa</taxon>
        <taxon>Chordata</taxon>
        <taxon>Craniata</taxon>
        <taxon>Vertebrata</taxon>
        <taxon>Euteleostomi</taxon>
        <taxon>Actinopterygii</taxon>
        <taxon>Neopterygii</taxon>
        <taxon>Teleostei</taxon>
        <taxon>Neoteleostei</taxon>
        <taxon>Acanthomorphata</taxon>
        <taxon>Eupercaria</taxon>
        <taxon>Perciformes</taxon>
        <taxon>Notothenioidei</taxon>
        <taxon>Channichthyidae</taxon>
        <taxon>Champsocephalus</taxon>
    </lineage>
</organism>
<sequence length="113" mass="12270">MRLSARPPTAVDTSTPATTATAHPCQHSQDFSPHRSAQNTAQTVRYAHTPWGQPIKPGPPRTPRTSHHSGSTPTTIIDDPASPPHVPTREPPPTHTTKCSRRPQAPSAQRPKR</sequence>
<accession>A0AAN8B6N4</accession>
<keyword evidence="3" id="KW-1185">Reference proteome</keyword>
<name>A0AAN8B6N4_9TELE</name>
<evidence type="ECO:0000256" key="1">
    <source>
        <dbReference type="SAM" id="MobiDB-lite"/>
    </source>
</evidence>
<feature type="compositionally biased region" description="Low complexity" evidence="1">
    <location>
        <begin position="7"/>
        <end position="24"/>
    </location>
</feature>
<dbReference type="EMBL" id="JAULUE010002064">
    <property type="protein sequence ID" value="KAK5879568.1"/>
    <property type="molecule type" value="Genomic_DNA"/>
</dbReference>